<dbReference type="OMA" id="VDLAYTC"/>
<evidence type="ECO:0000256" key="5">
    <source>
        <dbReference type="SAM" id="MobiDB-lite"/>
    </source>
</evidence>
<dbReference type="GO" id="GO:0008270">
    <property type="term" value="F:zinc ion binding"/>
    <property type="evidence" value="ECO:0007669"/>
    <property type="project" value="UniProtKB-KW"/>
</dbReference>
<dbReference type="PANTHER" id="PTHR43102:SF2">
    <property type="entry name" value="GAF DOMAIN-CONTAINING PROTEIN"/>
    <property type="match status" value="1"/>
</dbReference>
<reference evidence="7" key="3">
    <citation type="submission" date="2014-11" db="UniProtKB">
        <authorList>
            <consortium name="EnsemblProtists"/>
        </authorList>
    </citation>
    <scope>IDENTIFICATION</scope>
    <source>
        <strain evidence="7">DAOM BR144</strain>
    </source>
</reference>
<feature type="domain" description="FYVE-type" evidence="6">
    <location>
        <begin position="34"/>
        <end position="94"/>
    </location>
</feature>
<evidence type="ECO:0000256" key="3">
    <source>
        <dbReference type="ARBA" id="ARBA00022833"/>
    </source>
</evidence>
<dbReference type="STRING" id="431595.K3WC76"/>
<dbReference type="InParanoid" id="K3WC76"/>
<reference evidence="8" key="2">
    <citation type="submission" date="2010-04" db="EMBL/GenBank/DDBJ databases">
        <authorList>
            <person name="Buell R."/>
            <person name="Hamilton J."/>
            <person name="Hostetler J."/>
        </authorList>
    </citation>
    <scope>NUCLEOTIDE SEQUENCE [LARGE SCALE GENOMIC DNA]</scope>
    <source>
        <strain evidence="8">DAOM:BR144</strain>
    </source>
</reference>
<dbReference type="InterPro" id="IPR017455">
    <property type="entry name" value="Znf_FYVE-rel"/>
</dbReference>
<keyword evidence="8" id="KW-1185">Reference proteome</keyword>
<dbReference type="InterPro" id="IPR013083">
    <property type="entry name" value="Znf_RING/FYVE/PHD"/>
</dbReference>
<sequence length="434" mass="47621">MPFPFVELYGNPNGSSSNSPKIVSGVPLTSWKHDSKATRCGICIKKFSILRRRHHCRACGDVCCRRCLGFCLVDVPHFGVDLAYTCARCIRHHTRDNSLVQDFAQLAQSFDSPYESRMRRTKSGTFLTQATSDFGSPTSAPCSPCSLASALTPCGSPRAWEAEYKVIVSQYHNQKLHSVCSMLGDYLECKGGAIVLANDQHIWVIAHKGLRTSVLHSDTFLSICHNAMVGRAPFSVSKRKRSAGQQHYEAGNHNTFHFFSAVPIFRAGRQSPPMGCIIALDTHPRDDTSARKVEKTIQNLAQLVINLLVEEKTILRIFSSGDFRIFASNGLDLAPSNSTLFEEFGVAPSPKTATSSASASSSKMSRSRSFAMGDEHASFFSRYADSGLCPVTAASPRGLDRANRKHAASNPEKKKNVPNSAPRQWKNDSTLRAA</sequence>
<dbReference type="EnsemblProtists" id="PYU1_T002567">
    <property type="protein sequence ID" value="PYU1_T002567"/>
    <property type="gene ID" value="PYU1_G002564"/>
</dbReference>
<name>K3WC76_GLOUD</name>
<dbReference type="SMART" id="SM00064">
    <property type="entry name" value="FYVE"/>
    <property type="match status" value="1"/>
</dbReference>
<dbReference type="SUPFAM" id="SSF57903">
    <property type="entry name" value="FYVE/PHD zinc finger"/>
    <property type="match status" value="1"/>
</dbReference>
<keyword evidence="1" id="KW-0479">Metal-binding</keyword>
<dbReference type="InterPro" id="IPR000306">
    <property type="entry name" value="Znf_FYVE"/>
</dbReference>
<protein>
    <recommendedName>
        <fullName evidence="6">FYVE-type domain-containing protein</fullName>
    </recommendedName>
</protein>
<dbReference type="PROSITE" id="PS50178">
    <property type="entry name" value="ZF_FYVE"/>
    <property type="match status" value="1"/>
</dbReference>
<proteinExistence type="predicted"/>
<dbReference type="HOGENOM" id="CLU_051771_0_0_1"/>
<dbReference type="eggNOG" id="ENOG502SJVH">
    <property type="taxonomic scope" value="Eukaryota"/>
</dbReference>
<evidence type="ECO:0000256" key="2">
    <source>
        <dbReference type="ARBA" id="ARBA00022771"/>
    </source>
</evidence>
<organism evidence="7 8">
    <name type="scientific">Globisporangium ultimum (strain ATCC 200006 / CBS 805.95 / DAOM BR144)</name>
    <name type="common">Pythium ultimum</name>
    <dbReference type="NCBI Taxonomy" id="431595"/>
    <lineage>
        <taxon>Eukaryota</taxon>
        <taxon>Sar</taxon>
        <taxon>Stramenopiles</taxon>
        <taxon>Oomycota</taxon>
        <taxon>Peronosporomycetes</taxon>
        <taxon>Pythiales</taxon>
        <taxon>Pythiaceae</taxon>
        <taxon>Globisporangium</taxon>
    </lineage>
</organism>
<evidence type="ECO:0000259" key="6">
    <source>
        <dbReference type="PROSITE" id="PS50178"/>
    </source>
</evidence>
<reference evidence="8" key="1">
    <citation type="journal article" date="2010" name="Genome Biol.">
        <title>Genome sequence of the necrotrophic plant pathogen Pythium ultimum reveals original pathogenicity mechanisms and effector repertoire.</title>
        <authorList>
            <person name="Levesque C.A."/>
            <person name="Brouwer H."/>
            <person name="Cano L."/>
            <person name="Hamilton J.P."/>
            <person name="Holt C."/>
            <person name="Huitema E."/>
            <person name="Raffaele S."/>
            <person name="Robideau G.P."/>
            <person name="Thines M."/>
            <person name="Win J."/>
            <person name="Zerillo M.M."/>
            <person name="Beakes G.W."/>
            <person name="Boore J.L."/>
            <person name="Busam D."/>
            <person name="Dumas B."/>
            <person name="Ferriera S."/>
            <person name="Fuerstenberg S.I."/>
            <person name="Gachon C.M."/>
            <person name="Gaulin E."/>
            <person name="Govers F."/>
            <person name="Grenville-Briggs L."/>
            <person name="Horner N."/>
            <person name="Hostetler J."/>
            <person name="Jiang R.H."/>
            <person name="Johnson J."/>
            <person name="Krajaejun T."/>
            <person name="Lin H."/>
            <person name="Meijer H.J."/>
            <person name="Moore B."/>
            <person name="Morris P."/>
            <person name="Phuntmart V."/>
            <person name="Puiu D."/>
            <person name="Shetty J."/>
            <person name="Stajich J.E."/>
            <person name="Tripathy S."/>
            <person name="Wawra S."/>
            <person name="van West P."/>
            <person name="Whitty B.R."/>
            <person name="Coutinho P.M."/>
            <person name="Henrissat B."/>
            <person name="Martin F."/>
            <person name="Thomas P.D."/>
            <person name="Tyler B.M."/>
            <person name="De Vries R.P."/>
            <person name="Kamoun S."/>
            <person name="Yandell M."/>
            <person name="Tisserat N."/>
            <person name="Buell C.R."/>
        </authorList>
    </citation>
    <scope>NUCLEOTIDE SEQUENCE</scope>
    <source>
        <strain evidence="8">DAOM:BR144</strain>
    </source>
</reference>
<dbReference type="PANTHER" id="PTHR43102">
    <property type="entry name" value="SLR1143 PROTEIN"/>
    <property type="match status" value="1"/>
</dbReference>
<dbReference type="InterPro" id="IPR011011">
    <property type="entry name" value="Znf_FYVE_PHD"/>
</dbReference>
<evidence type="ECO:0000313" key="7">
    <source>
        <dbReference type="EnsemblProtists" id="PYU1_T002567"/>
    </source>
</evidence>
<evidence type="ECO:0000256" key="1">
    <source>
        <dbReference type="ARBA" id="ARBA00022723"/>
    </source>
</evidence>
<feature type="region of interest" description="Disordered" evidence="5">
    <location>
        <begin position="394"/>
        <end position="434"/>
    </location>
</feature>
<feature type="compositionally biased region" description="Polar residues" evidence="5">
    <location>
        <begin position="417"/>
        <end position="434"/>
    </location>
</feature>
<dbReference type="Pfam" id="PF01363">
    <property type="entry name" value="FYVE"/>
    <property type="match status" value="1"/>
</dbReference>
<dbReference type="Gene3D" id="3.30.40.10">
    <property type="entry name" value="Zinc/RING finger domain, C3HC4 (zinc finger)"/>
    <property type="match status" value="1"/>
</dbReference>
<evidence type="ECO:0000256" key="4">
    <source>
        <dbReference type="PROSITE-ProRule" id="PRU00091"/>
    </source>
</evidence>
<dbReference type="VEuPathDB" id="FungiDB:PYU1_G002564"/>
<keyword evidence="3" id="KW-0862">Zinc</keyword>
<dbReference type="Proteomes" id="UP000019132">
    <property type="component" value="Unassembled WGS sequence"/>
</dbReference>
<keyword evidence="2 4" id="KW-0863">Zinc-finger</keyword>
<evidence type="ECO:0000313" key="8">
    <source>
        <dbReference type="Proteomes" id="UP000019132"/>
    </source>
</evidence>
<accession>K3WC76</accession>
<dbReference type="AlphaFoldDB" id="K3WC76"/>